<evidence type="ECO:0000256" key="3">
    <source>
        <dbReference type="SAM" id="MobiDB-lite"/>
    </source>
</evidence>
<dbReference type="CDD" id="cd18103">
    <property type="entry name" value="SpoU-like_RlmB"/>
    <property type="match status" value="1"/>
</dbReference>
<organism evidence="5 6">
    <name type="scientific">Phenylobacterium parvum</name>
    <dbReference type="NCBI Taxonomy" id="2201350"/>
    <lineage>
        <taxon>Bacteria</taxon>
        <taxon>Pseudomonadati</taxon>
        <taxon>Pseudomonadota</taxon>
        <taxon>Alphaproteobacteria</taxon>
        <taxon>Caulobacterales</taxon>
        <taxon>Caulobacteraceae</taxon>
        <taxon>Phenylobacterium</taxon>
    </lineage>
</organism>
<evidence type="ECO:0000313" key="5">
    <source>
        <dbReference type="EMBL" id="AWM77231.1"/>
    </source>
</evidence>
<dbReference type="Gene3D" id="3.40.1280.10">
    <property type="match status" value="1"/>
</dbReference>
<dbReference type="SUPFAM" id="SSF75217">
    <property type="entry name" value="alpha/beta knot"/>
    <property type="match status" value="1"/>
</dbReference>
<dbReference type="InterPro" id="IPR029028">
    <property type="entry name" value="Alpha/beta_knot_MTases"/>
</dbReference>
<feature type="region of interest" description="Disordered" evidence="3">
    <location>
        <begin position="1"/>
        <end position="29"/>
    </location>
</feature>
<dbReference type="RefSeq" id="WP_110449800.1">
    <property type="nucleotide sequence ID" value="NZ_CP029479.1"/>
</dbReference>
<name>A0A2Z3HV24_9CAUL</name>
<dbReference type="GO" id="GO:0008173">
    <property type="term" value="F:RNA methyltransferase activity"/>
    <property type="evidence" value="ECO:0007669"/>
    <property type="project" value="InterPro"/>
</dbReference>
<accession>A0A2Z3HV24</accession>
<dbReference type="GO" id="GO:0003723">
    <property type="term" value="F:RNA binding"/>
    <property type="evidence" value="ECO:0007669"/>
    <property type="project" value="InterPro"/>
</dbReference>
<evidence type="ECO:0000259" key="4">
    <source>
        <dbReference type="SMART" id="SM00967"/>
    </source>
</evidence>
<keyword evidence="6" id="KW-1185">Reference proteome</keyword>
<dbReference type="InterPro" id="IPR013123">
    <property type="entry name" value="SpoU_subst-bd"/>
</dbReference>
<reference evidence="6" key="1">
    <citation type="submission" date="2018-05" db="EMBL/GenBank/DDBJ databases">
        <title>Genome sequencing of Phenylobacterium sp. HYN0004.</title>
        <authorList>
            <person name="Yi H."/>
            <person name="Baek C."/>
        </authorList>
    </citation>
    <scope>NUCLEOTIDE SEQUENCE [LARGE SCALE GENOMIC DNA]</scope>
    <source>
        <strain evidence="6">HYN0004</strain>
    </source>
</reference>
<dbReference type="InterPro" id="IPR001537">
    <property type="entry name" value="SpoU_MeTrfase"/>
</dbReference>
<dbReference type="PANTHER" id="PTHR46429">
    <property type="entry name" value="23S RRNA (GUANOSINE-2'-O-)-METHYLTRANSFERASE RLMB"/>
    <property type="match status" value="1"/>
</dbReference>
<dbReference type="PANTHER" id="PTHR46429:SF1">
    <property type="entry name" value="23S RRNA (GUANOSINE-2'-O-)-METHYLTRANSFERASE RLMB"/>
    <property type="match status" value="1"/>
</dbReference>
<dbReference type="SMART" id="SM00967">
    <property type="entry name" value="SpoU_sub_bind"/>
    <property type="match status" value="1"/>
</dbReference>
<dbReference type="GO" id="GO:0006396">
    <property type="term" value="P:RNA processing"/>
    <property type="evidence" value="ECO:0007669"/>
    <property type="project" value="InterPro"/>
</dbReference>
<feature type="domain" description="RNA 2-O ribose methyltransferase substrate binding" evidence="4">
    <location>
        <begin position="37"/>
        <end position="110"/>
    </location>
</feature>
<dbReference type="InterPro" id="IPR004441">
    <property type="entry name" value="rRNA_MeTrfase_TrmH"/>
</dbReference>
<dbReference type="Proteomes" id="UP000247763">
    <property type="component" value="Chromosome"/>
</dbReference>
<keyword evidence="1 5" id="KW-0489">Methyltransferase</keyword>
<dbReference type="OrthoDB" id="9785673at2"/>
<gene>
    <name evidence="5" type="ORF">HYN04_05320</name>
</gene>
<evidence type="ECO:0000256" key="1">
    <source>
        <dbReference type="ARBA" id="ARBA00022603"/>
    </source>
</evidence>
<dbReference type="GO" id="GO:0005829">
    <property type="term" value="C:cytosol"/>
    <property type="evidence" value="ECO:0007669"/>
    <property type="project" value="TreeGrafter"/>
</dbReference>
<dbReference type="InterPro" id="IPR029064">
    <property type="entry name" value="Ribosomal_eL30-like_sf"/>
</dbReference>
<keyword evidence="2 5" id="KW-0808">Transferase</keyword>
<dbReference type="GO" id="GO:0032259">
    <property type="term" value="P:methylation"/>
    <property type="evidence" value="ECO:0007669"/>
    <property type="project" value="UniProtKB-KW"/>
</dbReference>
<dbReference type="InterPro" id="IPR029026">
    <property type="entry name" value="tRNA_m1G_MTases_N"/>
</dbReference>
<dbReference type="EMBL" id="CP029479">
    <property type="protein sequence ID" value="AWM77231.1"/>
    <property type="molecule type" value="Genomic_DNA"/>
</dbReference>
<dbReference type="KEGG" id="phb:HYN04_05320"/>
<dbReference type="AlphaFoldDB" id="A0A2Z3HV24"/>
<proteinExistence type="predicted"/>
<dbReference type="NCBIfam" id="TIGR00186">
    <property type="entry name" value="rRNA_methyl_3"/>
    <property type="match status" value="1"/>
</dbReference>
<sequence>MASHPERNAGRKRRGPPVSSGSGGPPKARFQAVSGDWIWGVHAVEAALSNPARPALRRLVATPDRARELERRFGPQKRLETMDAAGLARLLPAGAAHQGLALEGPEPETVDLEDFAPEAGAVLLMLDQVTDAGNVGAILRSAAAFGARGVILQERRAPRLSGALAKAAAGAVDILPVAREVNLSRALDRLSDLGWRAVGLDGDAERDLSAVLDGGPVVLVLGSEGEGVRRLVAEHCDETARIPMPGGFESLNVSAAAAVALYEAARPRR</sequence>
<protein>
    <submittedName>
        <fullName evidence="5">23S rRNA (Guanosine(2251)-2'-O)-methyltransferase RlmB</fullName>
    </submittedName>
</protein>
<evidence type="ECO:0000313" key="6">
    <source>
        <dbReference type="Proteomes" id="UP000247763"/>
    </source>
</evidence>
<evidence type="ECO:0000256" key="2">
    <source>
        <dbReference type="ARBA" id="ARBA00022679"/>
    </source>
</evidence>
<dbReference type="Pfam" id="PF00588">
    <property type="entry name" value="SpoU_methylase"/>
    <property type="match status" value="1"/>
</dbReference>
<dbReference type="SUPFAM" id="SSF55315">
    <property type="entry name" value="L30e-like"/>
    <property type="match status" value="1"/>
</dbReference>